<dbReference type="PROSITE" id="PS50878">
    <property type="entry name" value="RT_POL"/>
    <property type="match status" value="1"/>
</dbReference>
<feature type="domain" description="Reverse transcriptase" evidence="1">
    <location>
        <begin position="52"/>
        <end position="363"/>
    </location>
</feature>
<dbReference type="InterPro" id="IPR043502">
    <property type="entry name" value="DNA/RNA_pol_sf"/>
</dbReference>
<name>A0ABS3F7D8_9PROT</name>
<protein>
    <recommendedName>
        <fullName evidence="1">Reverse transcriptase domain-containing protein</fullName>
    </recommendedName>
</protein>
<dbReference type="InterPro" id="IPR000477">
    <property type="entry name" value="RT_dom"/>
</dbReference>
<dbReference type="SUPFAM" id="SSF56672">
    <property type="entry name" value="DNA/RNA polymerases"/>
    <property type="match status" value="1"/>
</dbReference>
<evidence type="ECO:0000259" key="1">
    <source>
        <dbReference type="PROSITE" id="PS50878"/>
    </source>
</evidence>
<gene>
    <name evidence="2" type="ORF">J0X12_12340</name>
</gene>
<comment type="caution">
    <text evidence="2">The sequence shown here is derived from an EMBL/GenBank/DDBJ whole genome shotgun (WGS) entry which is preliminary data.</text>
</comment>
<evidence type="ECO:0000313" key="3">
    <source>
        <dbReference type="Proteomes" id="UP000664761"/>
    </source>
</evidence>
<dbReference type="RefSeq" id="WP_207046189.1">
    <property type="nucleotide sequence ID" value="NZ_JAFLNC010000004.1"/>
</dbReference>
<keyword evidence="3" id="KW-1185">Reference proteome</keyword>
<dbReference type="EMBL" id="JAFLNC010000004">
    <property type="protein sequence ID" value="MBO0334411.1"/>
    <property type="molecule type" value="Genomic_DNA"/>
</dbReference>
<accession>A0ABS3F7D8</accession>
<proteinExistence type="predicted"/>
<reference evidence="2 3" key="1">
    <citation type="submission" date="2021-03" db="EMBL/GenBank/DDBJ databases">
        <title>Sneathiella sp. CAU 1612 isolated from Kang Won-do.</title>
        <authorList>
            <person name="Kim W."/>
        </authorList>
    </citation>
    <scope>NUCLEOTIDE SEQUENCE [LARGE SCALE GENOMIC DNA]</scope>
    <source>
        <strain evidence="2 3">CAU 1612</strain>
    </source>
</reference>
<evidence type="ECO:0000313" key="2">
    <source>
        <dbReference type="EMBL" id="MBO0334411.1"/>
    </source>
</evidence>
<dbReference type="Pfam" id="PF00078">
    <property type="entry name" value="RVT_1"/>
    <property type="match status" value="1"/>
</dbReference>
<organism evidence="2 3">
    <name type="scientific">Sneathiella sedimenti</name>
    <dbReference type="NCBI Taxonomy" id="2816034"/>
    <lineage>
        <taxon>Bacteria</taxon>
        <taxon>Pseudomonadati</taxon>
        <taxon>Pseudomonadota</taxon>
        <taxon>Alphaproteobacteria</taxon>
        <taxon>Sneathiellales</taxon>
        <taxon>Sneathiellaceae</taxon>
        <taxon>Sneathiella</taxon>
    </lineage>
</organism>
<sequence length="488" mass="56860">MDDQILMQNDLKWYPHFDDAISVEDATEYIQSPELVSKHNFFPFLKYSQRWTKYAKKGEKGKVKEREIRYAARKDAYIYMHYRRILSKSYEQCLLASGLNESILAYRKLLKKDGVSGKCNIDFAKEAFDEIKRLGDCTVVALDISSYFESLDHELLYCLWCQMLEVERLPKDHFHVFRNITSYSIVDLQDVYERLGYFGNKTKGKAGNDIKGYLVSKREMPTKLCDGKTFRQKIIGHGGKGKSLVRKNFKPYGIPQGAPISDLLANLYLLEFDKLVNSWMQAVGGKYLRYSDDILLILPGGKKEGIQYFRKVQESINKFGTKLKISDAKSSVFVFENNGEFQYFSVVFGEKGKNGLEYLGFRYNGRAVFIRDSTLSNLHRKITFEAKRQAYAHVLRYPGKNIEELKSLFNYEQAIKRFGRVEDFGSDGFPSEKSVYKSWTFWTYITRAVKTFQGTRNRFYRQMKCHEKIVRDRIDDGLARALRRVNAS</sequence>
<dbReference type="Proteomes" id="UP000664761">
    <property type="component" value="Unassembled WGS sequence"/>
</dbReference>